<name>A0A0A0ICI3_CLONO</name>
<protein>
    <submittedName>
        <fullName evidence="1">Uncharacterized protein</fullName>
    </submittedName>
</protein>
<dbReference type="AlphaFoldDB" id="A0A0A0ICI3"/>
<sequence length="60" mass="7065">MKTIYLYNSLEEWKKSRPSAEIEGCYDISIEGDMLKFYSNSDEGVFQQVINMQRVFAVVY</sequence>
<dbReference type="RefSeq" id="WP_039253572.1">
    <property type="nucleotide sequence ID" value="NZ_JENJ01000012.1"/>
</dbReference>
<dbReference type="EMBL" id="JENJ01000012">
    <property type="protein sequence ID" value="KGM97265.1"/>
    <property type="molecule type" value="Genomic_DNA"/>
</dbReference>
<accession>A0A0A0ICI3</accession>
<gene>
    <name evidence="1" type="ORF">Z968_03905</name>
</gene>
<comment type="caution">
    <text evidence="1">The sequence shown here is derived from an EMBL/GenBank/DDBJ whole genome shotgun (WGS) entry which is preliminary data.</text>
</comment>
<evidence type="ECO:0000313" key="2">
    <source>
        <dbReference type="Proteomes" id="UP000030012"/>
    </source>
</evidence>
<dbReference type="Proteomes" id="UP000030012">
    <property type="component" value="Unassembled WGS sequence"/>
</dbReference>
<reference evidence="1 2" key="1">
    <citation type="submission" date="2014-01" db="EMBL/GenBank/DDBJ databases">
        <title>Plasmidome dynamics in the species complex Clostridium novyi sensu lato converts strains of independent lineages into distinctly different pathogens.</title>
        <authorList>
            <person name="Skarin H."/>
            <person name="Segerman B."/>
        </authorList>
    </citation>
    <scope>NUCLEOTIDE SEQUENCE [LARGE SCALE GENOMIC DNA]</scope>
    <source>
        <strain evidence="1 2">4552</strain>
    </source>
</reference>
<evidence type="ECO:0000313" key="1">
    <source>
        <dbReference type="EMBL" id="KGM97265.1"/>
    </source>
</evidence>
<proteinExistence type="predicted"/>
<organism evidence="1 2">
    <name type="scientific">Clostridium novyi A str. 4552</name>
    <dbReference type="NCBI Taxonomy" id="1444289"/>
    <lineage>
        <taxon>Bacteria</taxon>
        <taxon>Bacillati</taxon>
        <taxon>Bacillota</taxon>
        <taxon>Clostridia</taxon>
        <taxon>Eubacteriales</taxon>
        <taxon>Clostridiaceae</taxon>
        <taxon>Clostridium</taxon>
    </lineage>
</organism>